<feature type="compositionally biased region" description="Basic and acidic residues" evidence="7">
    <location>
        <begin position="857"/>
        <end position="874"/>
    </location>
</feature>
<keyword evidence="4" id="KW-0256">Endoplasmic reticulum</keyword>
<evidence type="ECO:0000313" key="10">
    <source>
        <dbReference type="Proteomes" id="UP000765509"/>
    </source>
</evidence>
<feature type="compositionally biased region" description="Polar residues" evidence="7">
    <location>
        <begin position="629"/>
        <end position="639"/>
    </location>
</feature>
<dbReference type="Gene3D" id="3.30.30.30">
    <property type="match status" value="1"/>
</dbReference>
<dbReference type="InterPro" id="IPR013126">
    <property type="entry name" value="Hsp_70_fam"/>
</dbReference>
<evidence type="ECO:0008006" key="11">
    <source>
        <dbReference type="Google" id="ProtNLM"/>
    </source>
</evidence>
<dbReference type="FunFam" id="3.90.640.10:FF:000004">
    <property type="entry name" value="Heat shock 70 kDa protein 4"/>
    <property type="match status" value="1"/>
</dbReference>
<feature type="region of interest" description="Disordered" evidence="7">
    <location>
        <begin position="857"/>
        <end position="956"/>
    </location>
</feature>
<comment type="caution">
    <text evidence="9">The sequence shown here is derived from an EMBL/GenBank/DDBJ whole genome shotgun (WGS) entry which is preliminary data.</text>
</comment>
<feature type="region of interest" description="Disordered" evidence="7">
    <location>
        <begin position="604"/>
        <end position="660"/>
    </location>
</feature>
<dbReference type="Proteomes" id="UP000765509">
    <property type="component" value="Unassembled WGS sequence"/>
</dbReference>
<evidence type="ECO:0000256" key="7">
    <source>
        <dbReference type="SAM" id="MobiDB-lite"/>
    </source>
</evidence>
<evidence type="ECO:0000256" key="6">
    <source>
        <dbReference type="ARBA" id="ARBA00023186"/>
    </source>
</evidence>
<keyword evidence="2 8" id="KW-0732">Signal</keyword>
<dbReference type="GO" id="GO:0005788">
    <property type="term" value="C:endoplasmic reticulum lumen"/>
    <property type="evidence" value="ECO:0007669"/>
    <property type="project" value="UniProtKB-SubCell"/>
</dbReference>
<dbReference type="GO" id="GO:0030968">
    <property type="term" value="P:endoplasmic reticulum unfolded protein response"/>
    <property type="evidence" value="ECO:0007669"/>
    <property type="project" value="TreeGrafter"/>
</dbReference>
<dbReference type="Pfam" id="PF00012">
    <property type="entry name" value="HSP70"/>
    <property type="match status" value="1"/>
</dbReference>
<dbReference type="InterPro" id="IPR029048">
    <property type="entry name" value="HSP70_C_sf"/>
</dbReference>
<gene>
    <name evidence="9" type="ORF">O181_014283</name>
</gene>
<feature type="compositionally biased region" description="Basic and acidic residues" evidence="7">
    <location>
        <begin position="640"/>
        <end position="653"/>
    </location>
</feature>
<evidence type="ECO:0000256" key="8">
    <source>
        <dbReference type="SAM" id="SignalP"/>
    </source>
</evidence>
<dbReference type="GO" id="GO:0005524">
    <property type="term" value="F:ATP binding"/>
    <property type="evidence" value="ECO:0007669"/>
    <property type="project" value="UniProtKB-KW"/>
</dbReference>
<evidence type="ECO:0000256" key="1">
    <source>
        <dbReference type="ARBA" id="ARBA00004319"/>
    </source>
</evidence>
<feature type="compositionally biased region" description="Polar residues" evidence="7">
    <location>
        <begin position="907"/>
        <end position="934"/>
    </location>
</feature>
<keyword evidence="6" id="KW-0143">Chaperone</keyword>
<evidence type="ECO:0000256" key="3">
    <source>
        <dbReference type="ARBA" id="ARBA00022741"/>
    </source>
</evidence>
<keyword evidence="3" id="KW-0547">Nucleotide-binding</keyword>
<dbReference type="InterPro" id="IPR043129">
    <property type="entry name" value="ATPase_NBD"/>
</dbReference>
<dbReference type="Gene3D" id="1.20.1270.10">
    <property type="match status" value="1"/>
</dbReference>
<dbReference type="OrthoDB" id="10262720at2759"/>
<dbReference type="GO" id="GO:0034663">
    <property type="term" value="C:endoplasmic reticulum chaperone complex"/>
    <property type="evidence" value="ECO:0007669"/>
    <property type="project" value="TreeGrafter"/>
</dbReference>
<dbReference type="CDD" id="cd10230">
    <property type="entry name" value="ASKHA_NBD_HSP70_HYOU1"/>
    <property type="match status" value="1"/>
</dbReference>
<accession>A0A9Q3C0X9</accession>
<dbReference type="PRINTS" id="PR00301">
    <property type="entry name" value="HEATSHOCK70"/>
</dbReference>
<feature type="signal peptide" evidence="8">
    <location>
        <begin position="1"/>
        <end position="21"/>
    </location>
</feature>
<organism evidence="9 10">
    <name type="scientific">Austropuccinia psidii MF-1</name>
    <dbReference type="NCBI Taxonomy" id="1389203"/>
    <lineage>
        <taxon>Eukaryota</taxon>
        <taxon>Fungi</taxon>
        <taxon>Dikarya</taxon>
        <taxon>Basidiomycota</taxon>
        <taxon>Pucciniomycotina</taxon>
        <taxon>Pucciniomycetes</taxon>
        <taxon>Pucciniales</taxon>
        <taxon>Sphaerophragmiaceae</taxon>
        <taxon>Austropuccinia</taxon>
    </lineage>
</organism>
<dbReference type="SUPFAM" id="SSF100934">
    <property type="entry name" value="Heat shock protein 70kD (HSP70), C-terminal subdomain"/>
    <property type="match status" value="1"/>
</dbReference>
<proteinExistence type="predicted"/>
<dbReference type="Gene3D" id="2.60.34.10">
    <property type="entry name" value="Substrate Binding Domain Of DNAk, Chain A, domain 1"/>
    <property type="match status" value="1"/>
</dbReference>
<feature type="chain" id="PRO_5040132315" description="Hypoxia up-regulated protein 1" evidence="8">
    <location>
        <begin position="22"/>
        <end position="956"/>
    </location>
</feature>
<comment type="subcellular location">
    <subcellularLocation>
        <location evidence="1">Endoplasmic reticulum lumen</location>
    </subcellularLocation>
</comment>
<protein>
    <recommendedName>
        <fullName evidence="11">Hypoxia up-regulated protein 1</fullName>
    </recommendedName>
</protein>
<feature type="compositionally biased region" description="Acidic residues" evidence="7">
    <location>
        <begin position="612"/>
        <end position="625"/>
    </location>
</feature>
<evidence type="ECO:0000256" key="2">
    <source>
        <dbReference type="ARBA" id="ARBA00022729"/>
    </source>
</evidence>
<dbReference type="Gene3D" id="3.30.420.40">
    <property type="match status" value="2"/>
</dbReference>
<dbReference type="SUPFAM" id="SSF53067">
    <property type="entry name" value="Actin-like ATPase domain"/>
    <property type="match status" value="2"/>
</dbReference>
<reference evidence="9" key="1">
    <citation type="submission" date="2021-03" db="EMBL/GenBank/DDBJ databases">
        <title>Draft genome sequence of rust myrtle Austropuccinia psidii MF-1, a brazilian biotype.</title>
        <authorList>
            <person name="Quecine M.C."/>
            <person name="Pachon D.M.R."/>
            <person name="Bonatelli M.L."/>
            <person name="Correr F.H."/>
            <person name="Franceschini L.M."/>
            <person name="Leite T.F."/>
            <person name="Margarido G.R.A."/>
            <person name="Almeida C.A."/>
            <person name="Ferrarezi J.A."/>
            <person name="Labate C.A."/>
        </authorList>
    </citation>
    <scope>NUCLEOTIDE SEQUENCE</scope>
    <source>
        <strain evidence="9">MF-1</strain>
    </source>
</reference>
<keyword evidence="5" id="KW-0067">ATP-binding</keyword>
<sequence length="956" mass="105749">MRLWCLSIAFVFLDTLPAVYSRGILAIDYGTQFMKLSLLQPGIPFDVLLNHDSKRKTQSVISLRGEDKLVGDDAATLGARYPQNSFPAAKLLLGQPIDSPAVKLHQSLFNIPVGSTNRGTIKLVPQLPPQSNTTISYLPEELIALQFSYARELADLASSNNPNPGPAGIGNEKITDCIITVPGFFNQFERRAILDGAELAGLKVLNLIDDGASFGVNYAMMRTFGSKNADPAKHDPNRPSVETHLIYDVGASSIKATVIEFSMFEEKIHASSKLKKNVTLVDVKGYGYQRNLGGLVFDKKIRDILKQDFQAKTKIDVSKNDRAMVKLLKEANRLKHVLSANVDSQSRIEGLADDHDFKSSLTRQAFEDAFVDDIPKFTQPILDALNSAKLTLADLKSVILVGGSSRVPMVQASVKSLVGEDKIAVNVNADEAAVMGAALYGAGISRQFKTKDIRIQNISPYSISASYNLTKNPISSDSSVSQVKEIKKVTTVVFDIKSRFGGKKVMSMKLIEDFSVAFGYTNQPDYFPTDLLNVTVHGINAALLNYTNVTGQIASAKNTTAKVSVALDESGFIEVSGATLTFPSEIGSPTNDGSIAGKIAGFFGGSSKKEDNEDDDPIEEVATEEEQSKTAQGDNSKGQQAKDEVEKAKEALKTENQAMDDASKKQVEYQVVKLTLTRQPLGIMPMSTVNKIESGKLLRELKAAETRKRNRAEARNVLEAYTYKLRDRLEQEVFLNYSTEAEILSLKIARDEISDWLNDWAEQAPIKELKEKRAKLEQLEGPIQKRIEEADKRPTAIEKFQFTIQTAQAMKNILKPTEKESSNSDSKLKYTDEEIDGFLDMIKNQTDWLEEAKTKLDQLDQRQDPPFKVQDFESRQQMIETEISKLLSKKPSKKKPTKSSGGDAYNTKPTTNTTKSHADKQNSNQTGSVNQTQKMDPLTDEHEQRPTTESHTKDEL</sequence>
<dbReference type="PANTHER" id="PTHR45639">
    <property type="entry name" value="HSC70CB, ISOFORM G-RELATED"/>
    <property type="match status" value="1"/>
</dbReference>
<dbReference type="PROSITE" id="PS01036">
    <property type="entry name" value="HSP70_3"/>
    <property type="match status" value="1"/>
</dbReference>
<dbReference type="PANTHER" id="PTHR45639:SF3">
    <property type="entry name" value="HYPOXIA UP-REGULATED PROTEIN 1"/>
    <property type="match status" value="1"/>
</dbReference>
<dbReference type="GO" id="GO:0140662">
    <property type="term" value="F:ATP-dependent protein folding chaperone"/>
    <property type="evidence" value="ECO:0007669"/>
    <property type="project" value="InterPro"/>
</dbReference>
<feature type="compositionally biased region" description="Basic residues" evidence="7">
    <location>
        <begin position="887"/>
        <end position="897"/>
    </location>
</feature>
<evidence type="ECO:0000256" key="4">
    <source>
        <dbReference type="ARBA" id="ARBA00022824"/>
    </source>
</evidence>
<dbReference type="EMBL" id="AVOT02003781">
    <property type="protein sequence ID" value="MBW0474568.1"/>
    <property type="molecule type" value="Genomic_DNA"/>
</dbReference>
<evidence type="ECO:0000313" key="9">
    <source>
        <dbReference type="EMBL" id="MBW0474568.1"/>
    </source>
</evidence>
<feature type="compositionally biased region" description="Basic and acidic residues" evidence="7">
    <location>
        <begin position="937"/>
        <end position="956"/>
    </location>
</feature>
<dbReference type="AlphaFoldDB" id="A0A9Q3C0X9"/>
<dbReference type="InterPro" id="IPR029047">
    <property type="entry name" value="HSP70_peptide-bd_sf"/>
</dbReference>
<keyword evidence="10" id="KW-1185">Reference proteome</keyword>
<evidence type="ECO:0000256" key="5">
    <source>
        <dbReference type="ARBA" id="ARBA00022840"/>
    </source>
</evidence>
<name>A0A9Q3C0X9_9BASI</name>
<dbReference type="Gene3D" id="3.90.640.10">
    <property type="entry name" value="Actin, Chain A, domain 4"/>
    <property type="match status" value="1"/>
</dbReference>
<dbReference type="InterPro" id="IPR018181">
    <property type="entry name" value="Heat_shock_70_CS"/>
</dbReference>